<dbReference type="Proteomes" id="UP000509568">
    <property type="component" value="Chromosome"/>
</dbReference>
<dbReference type="KEGG" id="pez:HWQ56_07650"/>
<evidence type="ECO:0000256" key="2">
    <source>
        <dbReference type="ARBA" id="ARBA00022692"/>
    </source>
</evidence>
<evidence type="ECO:0000313" key="6">
    <source>
        <dbReference type="EMBL" id="QKZ03666.1"/>
    </source>
</evidence>
<keyword evidence="3 5" id="KW-1133">Transmembrane helix</keyword>
<name>A0A7D5HEX6_9PSED</name>
<evidence type="ECO:0000256" key="3">
    <source>
        <dbReference type="ARBA" id="ARBA00022989"/>
    </source>
</evidence>
<reference evidence="6 7" key="1">
    <citation type="submission" date="2020-06" db="EMBL/GenBank/DDBJ databases">
        <title>Pseudomonas eucalypticola sp. nov., an endophyte of Eucalyptus dunnii leaves with biocontrol ability of eucalyptus leaf blight.</title>
        <authorList>
            <person name="Liu Y."/>
            <person name="Song Z."/>
            <person name="Zeng H."/>
            <person name="Lu M."/>
            <person name="Wang X."/>
            <person name="Lian X."/>
            <person name="Zhang Q."/>
        </authorList>
    </citation>
    <scope>NUCLEOTIDE SEQUENCE [LARGE SCALE GENOMIC DNA]</scope>
    <source>
        <strain evidence="6 7">NP-1</strain>
    </source>
</reference>
<feature type="transmembrane region" description="Helical" evidence="5">
    <location>
        <begin position="65"/>
        <end position="87"/>
    </location>
</feature>
<dbReference type="EMBL" id="CP056030">
    <property type="protein sequence ID" value="QKZ03666.1"/>
    <property type="molecule type" value="Genomic_DNA"/>
</dbReference>
<dbReference type="InterPro" id="IPR003825">
    <property type="entry name" value="Colicin-V_CvpA"/>
</dbReference>
<dbReference type="RefSeq" id="WP_158159141.1">
    <property type="nucleotide sequence ID" value="NZ_CP056030.1"/>
</dbReference>
<keyword evidence="7" id="KW-1185">Reference proteome</keyword>
<evidence type="ECO:0000256" key="1">
    <source>
        <dbReference type="ARBA" id="ARBA00004141"/>
    </source>
</evidence>
<comment type="subcellular location">
    <subcellularLocation>
        <location evidence="1">Membrane</location>
        <topology evidence="1">Multi-pass membrane protein</topology>
    </subcellularLocation>
</comment>
<keyword evidence="2 5" id="KW-0812">Transmembrane</keyword>
<feature type="transmembrane region" description="Helical" evidence="5">
    <location>
        <begin position="6"/>
        <end position="22"/>
    </location>
</feature>
<evidence type="ECO:0000256" key="4">
    <source>
        <dbReference type="ARBA" id="ARBA00023136"/>
    </source>
</evidence>
<dbReference type="GO" id="GO:0016020">
    <property type="term" value="C:membrane"/>
    <property type="evidence" value="ECO:0007669"/>
    <property type="project" value="UniProtKB-SubCell"/>
</dbReference>
<evidence type="ECO:0000256" key="5">
    <source>
        <dbReference type="SAM" id="Phobius"/>
    </source>
</evidence>
<keyword evidence="4 5" id="KW-0472">Membrane</keyword>
<proteinExistence type="predicted"/>
<protein>
    <submittedName>
        <fullName evidence="6">CvpA family protein</fullName>
    </submittedName>
</protein>
<dbReference type="Pfam" id="PF02674">
    <property type="entry name" value="Colicin_V"/>
    <property type="match status" value="1"/>
</dbReference>
<feature type="transmembrane region" description="Helical" evidence="5">
    <location>
        <begin position="108"/>
        <end position="128"/>
    </location>
</feature>
<feature type="transmembrane region" description="Helical" evidence="5">
    <location>
        <begin position="34"/>
        <end position="53"/>
    </location>
</feature>
<dbReference type="PANTHER" id="PTHR36926:SF1">
    <property type="entry name" value="COLICIN V PRODUCTION PROTEIN"/>
    <property type="match status" value="1"/>
</dbReference>
<sequence>MAFTWVDWAILAIIAISALISLKRGFVKEALSLLTWIIAGAVAWMFGGALSQYLEGYIQTPSARVIAGCAILFVATLLVGAMVNFLIGELIRVTGLSGTDRFLGTAFGAARGGLLVVVGVGLLSLGPFQQDTWWQQSRLVPQFLLVADWSKNLVLGMTSQWLASGISSPVDLPFKDQLFPAAAKGQ</sequence>
<dbReference type="GO" id="GO:0009403">
    <property type="term" value="P:toxin biosynthetic process"/>
    <property type="evidence" value="ECO:0007669"/>
    <property type="project" value="InterPro"/>
</dbReference>
<dbReference type="AlphaFoldDB" id="A0A7D5HEX6"/>
<dbReference type="PANTHER" id="PTHR36926">
    <property type="entry name" value="COLICIN V PRODUCTION PROTEIN"/>
    <property type="match status" value="1"/>
</dbReference>
<organism evidence="6 7">
    <name type="scientific">Pseudomonas eucalypticola</name>
    <dbReference type="NCBI Taxonomy" id="2599595"/>
    <lineage>
        <taxon>Bacteria</taxon>
        <taxon>Pseudomonadati</taxon>
        <taxon>Pseudomonadota</taxon>
        <taxon>Gammaproteobacteria</taxon>
        <taxon>Pseudomonadales</taxon>
        <taxon>Pseudomonadaceae</taxon>
        <taxon>Pseudomonas</taxon>
    </lineage>
</organism>
<dbReference type="InterPro" id="IPR052719">
    <property type="entry name" value="CvpA-like"/>
</dbReference>
<gene>
    <name evidence="6" type="ORF">HWQ56_07650</name>
</gene>
<evidence type="ECO:0000313" key="7">
    <source>
        <dbReference type="Proteomes" id="UP000509568"/>
    </source>
</evidence>
<accession>A0A7D5HEX6</accession>